<gene>
    <name evidence="2" type="ORF">NW768_008669</name>
</gene>
<keyword evidence="3" id="KW-1185">Reference proteome</keyword>
<feature type="region of interest" description="Disordered" evidence="1">
    <location>
        <begin position="164"/>
        <end position="195"/>
    </location>
</feature>
<feature type="region of interest" description="Disordered" evidence="1">
    <location>
        <begin position="1"/>
        <end position="23"/>
    </location>
</feature>
<evidence type="ECO:0000313" key="2">
    <source>
        <dbReference type="EMBL" id="KAJ4127048.1"/>
    </source>
</evidence>
<evidence type="ECO:0000313" key="3">
    <source>
        <dbReference type="Proteomes" id="UP001152024"/>
    </source>
</evidence>
<accession>A0ABQ8R4N7</accession>
<protein>
    <submittedName>
        <fullName evidence="2">Uncharacterized protein</fullName>
    </submittedName>
</protein>
<proteinExistence type="predicted"/>
<name>A0ABQ8R4N7_FUSEQ</name>
<reference evidence="2" key="1">
    <citation type="submission" date="2022-09" db="EMBL/GenBank/DDBJ databases">
        <title>Fusarium specimens isolated from Avocado Roots.</title>
        <authorList>
            <person name="Stajich J."/>
            <person name="Roper C."/>
            <person name="Heimlech-Rivalta G."/>
        </authorList>
    </citation>
    <scope>NUCLEOTIDE SEQUENCE</scope>
    <source>
        <strain evidence="2">CF00095</strain>
    </source>
</reference>
<sequence length="210" mass="22854">MYTPAMCSREQTESSAPRQLRPAINPQQRIIGALNNYKRARQVSLYSTNTSAGDSTEGEEVGDASFGSLPANVVCQTSSGLSGRSTIVHNFPEGGIWALFKKFGGPGNAAGGKHYQDDLIRDAFVAIMRRKCANREGDHQARLATIAAEANSLREKIMGITKTERSCKNRPSRKGGKRKKLVPRKAGDSPTGPDAVEVDYERAVRTFMHA</sequence>
<evidence type="ECO:0000256" key="1">
    <source>
        <dbReference type="SAM" id="MobiDB-lite"/>
    </source>
</evidence>
<dbReference type="EMBL" id="JAOQBH010000013">
    <property type="protein sequence ID" value="KAJ4127048.1"/>
    <property type="molecule type" value="Genomic_DNA"/>
</dbReference>
<comment type="caution">
    <text evidence="2">The sequence shown here is derived from an EMBL/GenBank/DDBJ whole genome shotgun (WGS) entry which is preliminary data.</text>
</comment>
<organism evidence="2 3">
    <name type="scientific">Fusarium equiseti</name>
    <name type="common">Fusarium scirpi</name>
    <dbReference type="NCBI Taxonomy" id="61235"/>
    <lineage>
        <taxon>Eukaryota</taxon>
        <taxon>Fungi</taxon>
        <taxon>Dikarya</taxon>
        <taxon>Ascomycota</taxon>
        <taxon>Pezizomycotina</taxon>
        <taxon>Sordariomycetes</taxon>
        <taxon>Hypocreomycetidae</taxon>
        <taxon>Hypocreales</taxon>
        <taxon>Nectriaceae</taxon>
        <taxon>Fusarium</taxon>
        <taxon>Fusarium incarnatum-equiseti species complex</taxon>
    </lineage>
</organism>
<feature type="compositionally biased region" description="Basic residues" evidence="1">
    <location>
        <begin position="168"/>
        <end position="183"/>
    </location>
</feature>
<dbReference type="Proteomes" id="UP001152024">
    <property type="component" value="Unassembled WGS sequence"/>
</dbReference>